<feature type="domain" description="MmgE/PrpD C-terminal" evidence="3">
    <location>
        <begin position="263"/>
        <end position="428"/>
    </location>
</feature>
<dbReference type="InterPro" id="IPR045336">
    <property type="entry name" value="MmgE_PrpD_N"/>
</dbReference>
<accession>A0ABW5BQC7</accession>
<evidence type="ECO:0000313" key="5">
    <source>
        <dbReference type="Proteomes" id="UP001597294"/>
    </source>
</evidence>
<reference evidence="5" key="1">
    <citation type="journal article" date="2019" name="Int. J. Syst. Evol. Microbiol.">
        <title>The Global Catalogue of Microorganisms (GCM) 10K type strain sequencing project: providing services to taxonomists for standard genome sequencing and annotation.</title>
        <authorList>
            <consortium name="The Broad Institute Genomics Platform"/>
            <consortium name="The Broad Institute Genome Sequencing Center for Infectious Disease"/>
            <person name="Wu L."/>
            <person name="Ma J."/>
        </authorList>
    </citation>
    <scope>NUCLEOTIDE SEQUENCE [LARGE SCALE GENOMIC DNA]</scope>
    <source>
        <strain evidence="5">CGMCC 4.7192</strain>
    </source>
</reference>
<dbReference type="InterPro" id="IPR036148">
    <property type="entry name" value="MmgE/PrpD_sf"/>
</dbReference>
<evidence type="ECO:0000259" key="3">
    <source>
        <dbReference type="Pfam" id="PF19305"/>
    </source>
</evidence>
<evidence type="ECO:0000256" key="1">
    <source>
        <dbReference type="ARBA" id="ARBA00006174"/>
    </source>
</evidence>
<sequence length="460" mass="49753">MLPQSSILSFIHDTQFNDLPLDVVAMAERCCLDLIGVTVAGRHTDLAQIITEHAALFFAGNKEISAIPFSGETASPVGAALAMGMTIDAFDAHDGHRLTKGHAGAAIFPALLAYSYCLAGNKNKIDGCEFLTALIIGYEVSLRAGIALHATACDYHTSGAWNAIGAAAMGARLLKLSPEKTKHALGIAEYHGPRSQMMRCIDHPTMLKDGSGWGAMSGVSAAYLSRSGFTGAPAITLEGDDCAIYWQSLGQDWEVLAQYFKPYPVCRWAQPAIQAISDLMKKQPIDYQKIEAIEIRTFHEGVCLAGYNPQTTEEAQYAIAFPVAALIVRGTLGAKEIAPETLNDSIILALAQKIILSEGKEYNDLFPGERWADVTIKFNDGKKISTPATCPIGDPENPLTDDNILTKFYTLCRGSLHKKTADNIVKSVKELKSETNALSCLLELLKHPVSPKECQHKISD</sequence>
<dbReference type="InterPro" id="IPR005656">
    <property type="entry name" value="MmgE_PrpD"/>
</dbReference>
<organism evidence="4 5">
    <name type="scientific">Kiloniella antarctica</name>
    <dbReference type="NCBI Taxonomy" id="1550907"/>
    <lineage>
        <taxon>Bacteria</taxon>
        <taxon>Pseudomonadati</taxon>
        <taxon>Pseudomonadota</taxon>
        <taxon>Alphaproteobacteria</taxon>
        <taxon>Rhodospirillales</taxon>
        <taxon>Kiloniellaceae</taxon>
        <taxon>Kiloniella</taxon>
    </lineage>
</organism>
<dbReference type="RefSeq" id="WP_380253230.1">
    <property type="nucleotide sequence ID" value="NZ_JBHUII010000010.1"/>
</dbReference>
<dbReference type="EMBL" id="JBHUII010000010">
    <property type="protein sequence ID" value="MFD2207016.1"/>
    <property type="molecule type" value="Genomic_DNA"/>
</dbReference>
<feature type="domain" description="MmgE/PrpD N-terminal" evidence="2">
    <location>
        <begin position="7"/>
        <end position="254"/>
    </location>
</feature>
<dbReference type="Pfam" id="PF19305">
    <property type="entry name" value="MmgE_PrpD_C"/>
    <property type="match status" value="1"/>
</dbReference>
<dbReference type="SUPFAM" id="SSF103378">
    <property type="entry name" value="2-methylcitrate dehydratase PrpD"/>
    <property type="match status" value="1"/>
</dbReference>
<comment type="caution">
    <text evidence="4">The sequence shown here is derived from an EMBL/GenBank/DDBJ whole genome shotgun (WGS) entry which is preliminary data.</text>
</comment>
<proteinExistence type="inferred from homology"/>
<dbReference type="InterPro" id="IPR045337">
    <property type="entry name" value="MmgE_PrpD_C"/>
</dbReference>
<protein>
    <submittedName>
        <fullName evidence="4">MmgE/PrpD family protein</fullName>
    </submittedName>
</protein>
<dbReference type="PANTHER" id="PTHR16943">
    <property type="entry name" value="2-METHYLCITRATE DEHYDRATASE-RELATED"/>
    <property type="match status" value="1"/>
</dbReference>
<dbReference type="Proteomes" id="UP001597294">
    <property type="component" value="Unassembled WGS sequence"/>
</dbReference>
<keyword evidence="5" id="KW-1185">Reference proteome</keyword>
<dbReference type="Gene3D" id="3.30.1330.120">
    <property type="entry name" value="2-methylcitrate dehydratase PrpD"/>
    <property type="match status" value="1"/>
</dbReference>
<comment type="similarity">
    <text evidence="1">Belongs to the PrpD family.</text>
</comment>
<dbReference type="PANTHER" id="PTHR16943:SF8">
    <property type="entry name" value="2-METHYLCITRATE DEHYDRATASE"/>
    <property type="match status" value="1"/>
</dbReference>
<gene>
    <name evidence="4" type="ORF">ACFSKO_15420</name>
</gene>
<dbReference type="Gene3D" id="1.10.4100.10">
    <property type="entry name" value="2-methylcitrate dehydratase PrpD"/>
    <property type="match status" value="1"/>
</dbReference>
<dbReference type="InterPro" id="IPR042183">
    <property type="entry name" value="MmgE/PrpD_sf_1"/>
</dbReference>
<evidence type="ECO:0000259" key="2">
    <source>
        <dbReference type="Pfam" id="PF03972"/>
    </source>
</evidence>
<evidence type="ECO:0000313" key="4">
    <source>
        <dbReference type="EMBL" id="MFD2207016.1"/>
    </source>
</evidence>
<dbReference type="Pfam" id="PF03972">
    <property type="entry name" value="MmgE_PrpD_N"/>
    <property type="match status" value="1"/>
</dbReference>
<name>A0ABW5BQC7_9PROT</name>
<dbReference type="InterPro" id="IPR042188">
    <property type="entry name" value="MmgE/PrpD_sf_2"/>
</dbReference>